<dbReference type="eggNOG" id="KOG3178">
    <property type="taxonomic scope" value="Eukaryota"/>
</dbReference>
<name>C5FNL2_ARTOC</name>
<keyword evidence="1" id="KW-0808">Transferase</keyword>
<dbReference type="GO" id="GO:0008168">
    <property type="term" value="F:methyltransferase activity"/>
    <property type="evidence" value="ECO:0007669"/>
    <property type="project" value="UniProtKB-KW"/>
</dbReference>
<proteinExistence type="predicted"/>
<keyword evidence="1" id="KW-0489">Methyltransferase</keyword>
<dbReference type="PANTHER" id="PTHR43712">
    <property type="entry name" value="PUTATIVE (AFU_ORTHOLOGUE AFUA_4G14580)-RELATED"/>
    <property type="match status" value="1"/>
</dbReference>
<organism evidence="1 2">
    <name type="scientific">Arthroderma otae (strain ATCC MYA-4605 / CBS 113480)</name>
    <name type="common">Microsporum canis</name>
    <dbReference type="NCBI Taxonomy" id="554155"/>
    <lineage>
        <taxon>Eukaryota</taxon>
        <taxon>Fungi</taxon>
        <taxon>Dikarya</taxon>
        <taxon>Ascomycota</taxon>
        <taxon>Pezizomycotina</taxon>
        <taxon>Eurotiomycetes</taxon>
        <taxon>Eurotiomycetidae</taxon>
        <taxon>Onygenales</taxon>
        <taxon>Arthrodermataceae</taxon>
        <taxon>Microsporum</taxon>
    </lineage>
</organism>
<dbReference type="AlphaFoldDB" id="C5FNL2"/>
<dbReference type="InterPro" id="IPR036388">
    <property type="entry name" value="WH-like_DNA-bd_sf"/>
</dbReference>
<dbReference type="HOGENOM" id="CLU_005533_5_2_1"/>
<evidence type="ECO:0000313" key="2">
    <source>
        <dbReference type="Proteomes" id="UP000002035"/>
    </source>
</evidence>
<dbReference type="Gene3D" id="3.40.50.150">
    <property type="entry name" value="Vaccinia Virus protein VP39"/>
    <property type="match status" value="1"/>
</dbReference>
<dbReference type="OMA" id="VYDFSWV"/>
<evidence type="ECO:0000313" key="1">
    <source>
        <dbReference type="EMBL" id="EEQ31626.1"/>
    </source>
</evidence>
<protein>
    <submittedName>
        <fullName evidence="1">O-methyltransferase</fullName>
    </submittedName>
</protein>
<dbReference type="Gene3D" id="1.10.10.10">
    <property type="entry name" value="Winged helix-like DNA-binding domain superfamily/Winged helix DNA-binding domain"/>
    <property type="match status" value="1"/>
</dbReference>
<accession>C5FNL2</accession>
<dbReference type="Proteomes" id="UP000002035">
    <property type="component" value="Unassembled WGS sequence"/>
</dbReference>
<dbReference type="RefSeq" id="XP_002846708.1">
    <property type="nucleotide sequence ID" value="XM_002846662.1"/>
</dbReference>
<dbReference type="STRING" id="554155.C5FNL2"/>
<gene>
    <name evidence="1" type="ORF">MCYG_04445</name>
</gene>
<dbReference type="EMBL" id="DS995704">
    <property type="protein sequence ID" value="EEQ31626.1"/>
    <property type="molecule type" value="Genomic_DNA"/>
</dbReference>
<keyword evidence="2" id="KW-1185">Reference proteome</keyword>
<reference evidence="2" key="1">
    <citation type="journal article" date="2012" name="MBio">
        <title>Comparative genome analysis of Trichophyton rubrum and related dermatophytes reveals candidate genes involved in infection.</title>
        <authorList>
            <person name="Martinez D.A."/>
            <person name="Oliver B.G."/>
            <person name="Graeser Y."/>
            <person name="Goldberg J.M."/>
            <person name="Li W."/>
            <person name="Martinez-Rossi N.M."/>
            <person name="Monod M."/>
            <person name="Shelest E."/>
            <person name="Barton R.C."/>
            <person name="Birch E."/>
            <person name="Brakhage A.A."/>
            <person name="Chen Z."/>
            <person name="Gurr S.J."/>
            <person name="Heiman D."/>
            <person name="Heitman J."/>
            <person name="Kosti I."/>
            <person name="Rossi A."/>
            <person name="Saif S."/>
            <person name="Samalova M."/>
            <person name="Saunders C.W."/>
            <person name="Shea T."/>
            <person name="Summerbell R.C."/>
            <person name="Xu J."/>
            <person name="Young S."/>
            <person name="Zeng Q."/>
            <person name="Birren B.W."/>
            <person name="Cuomo C.A."/>
            <person name="White T.C."/>
        </authorList>
    </citation>
    <scope>NUCLEOTIDE SEQUENCE [LARGE SCALE GENOMIC DNA]</scope>
    <source>
        <strain evidence="2">ATCC MYA-4605 / CBS 113480</strain>
    </source>
</reference>
<dbReference type="PANTHER" id="PTHR43712:SF16">
    <property type="entry name" value="O-METHYLTRANSFERASE ELCB"/>
    <property type="match status" value="1"/>
</dbReference>
<dbReference type="OrthoDB" id="1535081at2759"/>
<dbReference type="GeneID" id="9229820"/>
<dbReference type="GO" id="GO:0032259">
    <property type="term" value="P:methylation"/>
    <property type="evidence" value="ECO:0007669"/>
    <property type="project" value="UniProtKB-KW"/>
</dbReference>
<dbReference type="VEuPathDB" id="FungiDB:MCYG_04445"/>
<sequence>MAPTGLASQLQQLQVQLNTLLQEYTSRASTYDTTAEEGQRSRLALILGQMLSIVKDPADQAVDMTIQGTIFVATRLFSQWGAWDLIPARSTKIATISYAELASKLDAEESLIRRIGGVLVSQGVLDQIGADQIAHTPKSLVFLEGQTQRLGCQLCWEMSLTPYISMPEYFEKYGRKEPQTINHVPATFAYGCAELSVYEMIGRDPAWAKRFSKQMEAMEVKMPIAGIYDFSWLVERLKNEPAKSKGRAVFVDIGGGIGQAIKAIMAENPSLPPSRFVLQDRQEIINGEVVAKDAELRDIAKIAVDFHKEQPTKDRVVSNMLRVVAGSMAEDSRLLIQEDVMDNPPQVLAATMDVLMLGLGGKQRTLSCWKEVASVAGLEITRVSKGQGPWTSLGVLECRKKGVKPV</sequence>
<dbReference type="SUPFAM" id="SSF53335">
    <property type="entry name" value="S-adenosyl-L-methionine-dependent methyltransferases"/>
    <property type="match status" value="1"/>
</dbReference>
<dbReference type="InterPro" id="IPR029063">
    <property type="entry name" value="SAM-dependent_MTases_sf"/>
</dbReference>